<gene>
    <name evidence="2" type="ORF">M407DRAFT_83235</name>
</gene>
<name>A0A0C3KCA8_9AGAM</name>
<dbReference type="Proteomes" id="UP000054248">
    <property type="component" value="Unassembled WGS sequence"/>
</dbReference>
<dbReference type="Pfam" id="PF13391">
    <property type="entry name" value="HNH_2"/>
    <property type="match status" value="1"/>
</dbReference>
<feature type="domain" description="HNH nuclease" evidence="1">
    <location>
        <begin position="138"/>
        <end position="218"/>
    </location>
</feature>
<dbReference type="AlphaFoldDB" id="A0A0C3KCA8"/>
<organism evidence="2 3">
    <name type="scientific">Tulasnella calospora MUT 4182</name>
    <dbReference type="NCBI Taxonomy" id="1051891"/>
    <lineage>
        <taxon>Eukaryota</taxon>
        <taxon>Fungi</taxon>
        <taxon>Dikarya</taxon>
        <taxon>Basidiomycota</taxon>
        <taxon>Agaricomycotina</taxon>
        <taxon>Agaricomycetes</taxon>
        <taxon>Cantharellales</taxon>
        <taxon>Tulasnellaceae</taxon>
        <taxon>Tulasnella</taxon>
    </lineage>
</organism>
<proteinExistence type="predicted"/>
<reference evidence="3" key="2">
    <citation type="submission" date="2015-01" db="EMBL/GenBank/DDBJ databases">
        <title>Evolutionary Origins and Diversification of the Mycorrhizal Mutualists.</title>
        <authorList>
            <consortium name="DOE Joint Genome Institute"/>
            <consortium name="Mycorrhizal Genomics Consortium"/>
            <person name="Kohler A."/>
            <person name="Kuo A."/>
            <person name="Nagy L.G."/>
            <person name="Floudas D."/>
            <person name="Copeland A."/>
            <person name="Barry K.W."/>
            <person name="Cichocki N."/>
            <person name="Veneault-Fourrey C."/>
            <person name="LaButti K."/>
            <person name="Lindquist E.A."/>
            <person name="Lipzen A."/>
            <person name="Lundell T."/>
            <person name="Morin E."/>
            <person name="Murat C."/>
            <person name="Riley R."/>
            <person name="Ohm R."/>
            <person name="Sun H."/>
            <person name="Tunlid A."/>
            <person name="Henrissat B."/>
            <person name="Grigoriev I.V."/>
            <person name="Hibbett D.S."/>
            <person name="Martin F."/>
        </authorList>
    </citation>
    <scope>NUCLEOTIDE SEQUENCE [LARGE SCALE GENOMIC DNA]</scope>
    <source>
        <strain evidence="3">MUT 4182</strain>
    </source>
</reference>
<dbReference type="InterPro" id="IPR003615">
    <property type="entry name" value="HNH_nuc"/>
</dbReference>
<evidence type="ECO:0000313" key="3">
    <source>
        <dbReference type="Proteomes" id="UP000054248"/>
    </source>
</evidence>
<accession>A0A0C3KCA8</accession>
<dbReference type="HOGENOM" id="CLU_049186_1_0_1"/>
<dbReference type="EMBL" id="KN823241">
    <property type="protein sequence ID" value="KIO19098.1"/>
    <property type="molecule type" value="Genomic_DNA"/>
</dbReference>
<keyword evidence="3" id="KW-1185">Reference proteome</keyword>
<dbReference type="OrthoDB" id="3163863at2759"/>
<evidence type="ECO:0000313" key="2">
    <source>
        <dbReference type="EMBL" id="KIO19098.1"/>
    </source>
</evidence>
<dbReference type="STRING" id="1051891.A0A0C3KCA8"/>
<reference evidence="2 3" key="1">
    <citation type="submission" date="2014-04" db="EMBL/GenBank/DDBJ databases">
        <authorList>
            <consortium name="DOE Joint Genome Institute"/>
            <person name="Kuo A."/>
            <person name="Girlanda M."/>
            <person name="Perotto S."/>
            <person name="Kohler A."/>
            <person name="Nagy L.G."/>
            <person name="Floudas D."/>
            <person name="Copeland A."/>
            <person name="Barry K.W."/>
            <person name="Cichocki N."/>
            <person name="Veneault-Fourrey C."/>
            <person name="LaButti K."/>
            <person name="Lindquist E.A."/>
            <person name="Lipzen A."/>
            <person name="Lundell T."/>
            <person name="Morin E."/>
            <person name="Murat C."/>
            <person name="Sun H."/>
            <person name="Tunlid A."/>
            <person name="Henrissat B."/>
            <person name="Grigoriev I.V."/>
            <person name="Hibbett D.S."/>
            <person name="Martin F."/>
            <person name="Nordberg H.P."/>
            <person name="Cantor M.N."/>
            <person name="Hua S.X."/>
        </authorList>
    </citation>
    <scope>NUCLEOTIDE SEQUENCE [LARGE SCALE GENOMIC DNA]</scope>
    <source>
        <strain evidence="2 3">MUT 4182</strain>
    </source>
</reference>
<protein>
    <recommendedName>
        <fullName evidence="1">HNH nuclease domain-containing protein</fullName>
    </recommendedName>
</protein>
<evidence type="ECO:0000259" key="1">
    <source>
        <dbReference type="Pfam" id="PF13391"/>
    </source>
</evidence>
<sequence>MVPEKLDAYRPSDANDRTADLLRALSDWAPSEVGQRNVATDILLCRSDECLRKLAERYKSGLILPIRAAGGRTPRVSNHPSRPSVDLDDIVNPLLLERATGDRRIMRDLVLHRENYRCILTGKCDLNSTIGENIKTVIQDDEDVTVLECAHILPFSFLPSSENPGVLERYGMIWQVITAFSGIPLDELNGDNINRVESGITLESAMHQLFGSLSLCFEATDEVNTYRMRYWGIPRRIQSIIPDTVTFVPRAEIPVPDPPFLALHAACAKVVHQSGMAEILDKFCRDLERTAVLSTDGSSAHLLSHALEMIAVS</sequence>